<reference evidence="2" key="1">
    <citation type="submission" date="2016-06" db="EMBL/GenBank/DDBJ databases">
        <title>Parallel loss of symbiosis genes in relatives of nitrogen-fixing non-legume Parasponia.</title>
        <authorList>
            <person name="Van Velzen R."/>
            <person name="Holmer R."/>
            <person name="Bu F."/>
            <person name="Rutten L."/>
            <person name="Van Zeijl A."/>
            <person name="Liu W."/>
            <person name="Santuari L."/>
            <person name="Cao Q."/>
            <person name="Sharma T."/>
            <person name="Shen D."/>
            <person name="Roswanjaya Y."/>
            <person name="Wardhani T."/>
            <person name="Kalhor M.S."/>
            <person name="Jansen J."/>
            <person name="Van den Hoogen J."/>
            <person name="Gungor B."/>
            <person name="Hartog M."/>
            <person name="Hontelez J."/>
            <person name="Verver J."/>
            <person name="Yang W.-C."/>
            <person name="Schijlen E."/>
            <person name="Repin R."/>
            <person name="Schilthuizen M."/>
            <person name="Schranz E."/>
            <person name="Heidstra R."/>
            <person name="Miyata K."/>
            <person name="Fedorova E."/>
            <person name="Kohlen W."/>
            <person name="Bisseling T."/>
            <person name="Smit S."/>
            <person name="Geurts R."/>
        </authorList>
    </citation>
    <scope>NUCLEOTIDE SEQUENCE [LARGE SCALE GENOMIC DNA]</scope>
    <source>
        <strain evidence="2">cv. WU1-14</strain>
    </source>
</reference>
<keyword evidence="2" id="KW-1185">Reference proteome</keyword>
<gene>
    <name evidence="1" type="ORF">PanWU01x14_181850</name>
</gene>
<protein>
    <submittedName>
        <fullName evidence="1">Uncharacterized protein</fullName>
    </submittedName>
</protein>
<comment type="caution">
    <text evidence="1">The sequence shown here is derived from an EMBL/GenBank/DDBJ whole genome shotgun (WGS) entry which is preliminary data.</text>
</comment>
<dbReference type="EMBL" id="JXTB01000172">
    <property type="protein sequence ID" value="PON56354.1"/>
    <property type="molecule type" value="Genomic_DNA"/>
</dbReference>
<sequence length="78" mass="9018">LIFIVPELHDDSEYPQFGFQFKSSRFSLNELSFLAIKANKLSLLSQMNFPMASVLTAKILRQRHQNVAILYWRVGESS</sequence>
<proteinExistence type="predicted"/>
<dbReference type="AlphaFoldDB" id="A0A2P5C5U4"/>
<accession>A0A2P5C5U4</accession>
<evidence type="ECO:0000313" key="1">
    <source>
        <dbReference type="EMBL" id="PON56354.1"/>
    </source>
</evidence>
<dbReference type="Proteomes" id="UP000237105">
    <property type="component" value="Unassembled WGS sequence"/>
</dbReference>
<evidence type="ECO:0000313" key="2">
    <source>
        <dbReference type="Proteomes" id="UP000237105"/>
    </source>
</evidence>
<feature type="non-terminal residue" evidence="1">
    <location>
        <position position="1"/>
    </location>
</feature>
<name>A0A2P5C5U4_PARAD</name>
<organism evidence="1 2">
    <name type="scientific">Parasponia andersonii</name>
    <name type="common">Sponia andersonii</name>
    <dbReference type="NCBI Taxonomy" id="3476"/>
    <lineage>
        <taxon>Eukaryota</taxon>
        <taxon>Viridiplantae</taxon>
        <taxon>Streptophyta</taxon>
        <taxon>Embryophyta</taxon>
        <taxon>Tracheophyta</taxon>
        <taxon>Spermatophyta</taxon>
        <taxon>Magnoliopsida</taxon>
        <taxon>eudicotyledons</taxon>
        <taxon>Gunneridae</taxon>
        <taxon>Pentapetalae</taxon>
        <taxon>rosids</taxon>
        <taxon>fabids</taxon>
        <taxon>Rosales</taxon>
        <taxon>Cannabaceae</taxon>
        <taxon>Parasponia</taxon>
    </lineage>
</organism>